<sequence>MAAVMSGSRIINSRERYRAALERLGALAEFGEGSESSVVAAAEIKNLPSQKTTDMGQEKEEEKPLLPLLPLLLPSFPPNFPTTKRIPGTRFIVDGFRVAGPFAVAYFLSHFHSDHYTGITPLWNKGLIFCSEITASLLRLSLKVPDSLVVSLAMNENFCIDGVDVILVDANHCPGAVQFLFRVPVEEEDDDDDDDDDALALLEKKTGGRGCSSKEFRRYVHTGDMRFSHSMKQVSSPLCEFVGADAVFLDTTYCNPKFVFPSQSESVQYVAETIHRLMMQGGGDSERMDSEVKSINGNEADNKNTRASETTLHALEYASREVDRDLSNDGEEEQERPEEVDGFDESAPASEDSYRREISQMVSVDRSTTLFLISTYVIGKEKILTAVAKQCNCLLYVNERKLSILKCLNLENIGVFTTDPSATNVHVVGWNFLGETWPYFRPNFGNMENLLTDSGFSRVVGFVPTGWTYEIKKKVFSVKRKGACEIHLVPYSEHSNYDELREFIAFLRPKEIIPTVGLEGKGMEGKAVAAMRMHFRNLVDETASKKKFLRGFSQKAVIKESNNGKREQADLEACSLGGGDSASKAVGAGGTKADSANKVQNCPENETSLMDLGVPSSRLSHEEKKDQLKVILPICLSDAQIDMLLEQAKGDVNVAVSRYYEQESMQDDAGVTGQATETGVSLGISLSFREDNRSVAVAESQSIESFERSQVWLTPSASPKDSQNGKKVATKKLSKVSNSNTKSHSRSSTRTGTSKSKAPVALPPQRRKQGLQPTILNFFEKVAPKFTPSINDLVDVVTSPVEEIVGKSLPSTEKDVGECNDKVDQLLSVLAGNITKEAAQVFLQNASGDVGMALDLYYRENLGSERGQSPPCVPIISESTRDIDATSEDDQQRVALSSEVEGGKDRLTTVDMGAGLASSCGNSTEIMCSMSKVQSHVHPTSDPASEQKPGGSIALPVGKYNPIAHACWRMGEPAPYLHLARTFDLVEQESGRLRTLDMLCNMFRSLLALSPEDVLPAIYLATNGIAPGFENTDLNIGGSTVAAAISDATGTQRAKLREMYNIMGDLGDVAQSCRQNQSMLRPPPALRIRQVFSTLHQISKETGSGSGARKKALVLELIRACREKETKYIVRTLVQNMRIGATMGTMLPALAQAVVFHRSLPSDLPVDKAQASLKAKLQEAASAVVEAYNFLPNLDLLVPMLISEGTESLASTVRVSLGTPIKPMLAKITNGISEVVKRFQGKAFSCEYKYDGQRAQIHLQPDGSVQIFSRNGDDSTSRFPDVADIVRAAMQPQTSSFIIDAEVVAVNRENGNKLMAFQHLSTRERGTRDGGIINVQNIKVSVCVFLFDLMFANGELLVKNPLRKRRKCMQELFPNVRSGYFCYASEITVEAADAQPDSETTLQRLTSFFEEALASSCEGLMGKSLDDDATYMASKRSDSWLKVKRDYVEGLHDTLDLVPIGAWHGNGRKAGWYSPYLLACYDPDREEYQSVCRVMSGFSDAFYKETKLFFSEGHLLPRKPVYYQTGEECDVWFSTKVVWEIAGADLTISPVHQAGIGLVHPTRGISMRFPRFISVRMDKIPETASSPSDIADLFNRQTRKLDIENPSTLGKQEGDSD</sequence>
<reference evidence="14" key="1">
    <citation type="submission" date="2024-02" db="EMBL/GenBank/DDBJ databases">
        <authorList>
            <consortium name="ELIXIR-Norway"/>
            <consortium name="Elixir Norway"/>
        </authorList>
    </citation>
    <scope>NUCLEOTIDE SEQUENCE</scope>
</reference>
<dbReference type="PROSITE" id="PS50160">
    <property type="entry name" value="DNA_LIGASE_A3"/>
    <property type="match status" value="1"/>
</dbReference>
<keyword evidence="4 10" id="KW-0547">Nucleotide-binding</keyword>
<keyword evidence="2 10" id="KW-0436">Ligase</keyword>
<dbReference type="Gene3D" id="3.30.1490.70">
    <property type="match status" value="1"/>
</dbReference>
<evidence type="ECO:0000259" key="13">
    <source>
        <dbReference type="PROSITE" id="PS50160"/>
    </source>
</evidence>
<dbReference type="PROSITE" id="PS00697">
    <property type="entry name" value="DNA_LIGASE_A1"/>
    <property type="match status" value="1"/>
</dbReference>
<evidence type="ECO:0000256" key="4">
    <source>
        <dbReference type="ARBA" id="ARBA00022741"/>
    </source>
</evidence>
<keyword evidence="5 10" id="KW-0227">DNA damage</keyword>
<dbReference type="PANTHER" id="PTHR45674:SF9">
    <property type="entry name" value="DNA LIGASE 3"/>
    <property type="match status" value="1"/>
</dbReference>
<dbReference type="Pfam" id="PF04675">
    <property type="entry name" value="DNA_ligase_A_N"/>
    <property type="match status" value="1"/>
</dbReference>
<dbReference type="NCBIfam" id="TIGR00574">
    <property type="entry name" value="dnl1"/>
    <property type="match status" value="1"/>
</dbReference>
<name>A0ABP0TIL2_9BRYO</name>
<dbReference type="InterPro" id="IPR036599">
    <property type="entry name" value="DNA_ligase_N_sf"/>
</dbReference>
<dbReference type="CDD" id="cd16273">
    <property type="entry name" value="SNM1A-1C-like_MBL-fold"/>
    <property type="match status" value="1"/>
</dbReference>
<evidence type="ECO:0000313" key="15">
    <source>
        <dbReference type="Proteomes" id="UP001497512"/>
    </source>
</evidence>
<dbReference type="InterPro" id="IPR036866">
    <property type="entry name" value="RibonucZ/Hydroxyglut_hydro"/>
</dbReference>
<dbReference type="InterPro" id="IPR050191">
    <property type="entry name" value="ATP-dep_DNA_ligase"/>
</dbReference>
<evidence type="ECO:0000256" key="2">
    <source>
        <dbReference type="ARBA" id="ARBA00022598"/>
    </source>
</evidence>
<dbReference type="SUPFAM" id="SSF56091">
    <property type="entry name" value="DNA ligase/mRNA capping enzyme, catalytic domain"/>
    <property type="match status" value="1"/>
</dbReference>
<keyword evidence="7 10" id="KW-0234">DNA repair</keyword>
<feature type="domain" description="ATP-dependent DNA ligase family profile" evidence="13">
    <location>
        <begin position="1335"/>
        <end position="1482"/>
    </location>
</feature>
<dbReference type="Gene3D" id="2.40.50.140">
    <property type="entry name" value="Nucleic acid-binding proteins"/>
    <property type="match status" value="1"/>
</dbReference>
<gene>
    <name evidence="14" type="ORF">CSSPTR1EN2_LOCUS4030</name>
</gene>
<dbReference type="EMBL" id="OZ019903">
    <property type="protein sequence ID" value="CAK9197550.1"/>
    <property type="molecule type" value="Genomic_DNA"/>
</dbReference>
<dbReference type="SUPFAM" id="SSF56281">
    <property type="entry name" value="Metallo-hydrolase/oxidoreductase"/>
    <property type="match status" value="1"/>
</dbReference>
<dbReference type="CDD" id="cd07969">
    <property type="entry name" value="OBF_DNA_ligase_I"/>
    <property type="match status" value="1"/>
</dbReference>
<proteinExistence type="inferred from homology"/>
<evidence type="ECO:0000256" key="1">
    <source>
        <dbReference type="ARBA" id="ARBA00007572"/>
    </source>
</evidence>
<feature type="region of interest" description="Disordered" evidence="12">
    <location>
        <begin position="714"/>
        <end position="767"/>
    </location>
</feature>
<evidence type="ECO:0000256" key="7">
    <source>
        <dbReference type="ARBA" id="ARBA00023204"/>
    </source>
</evidence>
<dbReference type="PANTHER" id="PTHR45674">
    <property type="entry name" value="DNA LIGASE 1/3 FAMILY MEMBER"/>
    <property type="match status" value="1"/>
</dbReference>
<keyword evidence="15" id="KW-1185">Reference proteome</keyword>
<dbReference type="InterPro" id="IPR011084">
    <property type="entry name" value="DRMBL"/>
</dbReference>
<evidence type="ECO:0000256" key="8">
    <source>
        <dbReference type="ARBA" id="ARBA00023242"/>
    </source>
</evidence>
<evidence type="ECO:0000256" key="9">
    <source>
        <dbReference type="ARBA" id="ARBA00034003"/>
    </source>
</evidence>
<dbReference type="Gene3D" id="1.10.3260.10">
    <property type="entry name" value="DNA ligase, ATP-dependent, N-terminal domain"/>
    <property type="match status" value="1"/>
</dbReference>
<dbReference type="InterPro" id="IPR016059">
    <property type="entry name" value="DNA_ligase_ATP-dep_CS"/>
</dbReference>
<evidence type="ECO:0000256" key="10">
    <source>
        <dbReference type="RuleBase" id="RU000617"/>
    </source>
</evidence>
<dbReference type="InterPro" id="IPR000977">
    <property type="entry name" value="DNA_ligase_ATP-dep"/>
</dbReference>
<dbReference type="Proteomes" id="UP001497512">
    <property type="component" value="Chromosome 11"/>
</dbReference>
<dbReference type="SUPFAM" id="SSF117018">
    <property type="entry name" value="ATP-dependent DNA ligase DNA-binding domain"/>
    <property type="match status" value="1"/>
</dbReference>
<evidence type="ECO:0000256" key="12">
    <source>
        <dbReference type="SAM" id="MobiDB-lite"/>
    </source>
</evidence>
<evidence type="ECO:0000256" key="11">
    <source>
        <dbReference type="RuleBase" id="RU004196"/>
    </source>
</evidence>
<comment type="catalytic activity">
    <reaction evidence="9 10">
        <text>ATP + (deoxyribonucleotide)n-3'-hydroxyl + 5'-phospho-(deoxyribonucleotide)m = (deoxyribonucleotide)n+m + AMP + diphosphate.</text>
        <dbReference type="EC" id="6.5.1.1"/>
    </reaction>
</comment>
<protein>
    <recommendedName>
        <fullName evidence="10">DNA ligase</fullName>
        <ecNumber evidence="10">6.5.1.1</ecNumber>
    </recommendedName>
</protein>
<keyword evidence="3" id="KW-0235">DNA replication</keyword>
<evidence type="ECO:0000256" key="6">
    <source>
        <dbReference type="ARBA" id="ARBA00022840"/>
    </source>
</evidence>
<dbReference type="Pfam" id="PF04679">
    <property type="entry name" value="DNA_ligase_A_C"/>
    <property type="match status" value="1"/>
</dbReference>
<feature type="compositionally biased region" description="Low complexity" evidence="12">
    <location>
        <begin position="737"/>
        <end position="756"/>
    </location>
</feature>
<organism evidence="14 15">
    <name type="scientific">Sphagnum troendelagicum</name>
    <dbReference type="NCBI Taxonomy" id="128251"/>
    <lineage>
        <taxon>Eukaryota</taxon>
        <taxon>Viridiplantae</taxon>
        <taxon>Streptophyta</taxon>
        <taxon>Embryophyta</taxon>
        <taxon>Bryophyta</taxon>
        <taxon>Sphagnophytina</taxon>
        <taxon>Sphagnopsida</taxon>
        <taxon>Sphagnales</taxon>
        <taxon>Sphagnaceae</taxon>
        <taxon>Sphagnum</taxon>
    </lineage>
</organism>
<evidence type="ECO:0000256" key="3">
    <source>
        <dbReference type="ARBA" id="ARBA00022705"/>
    </source>
</evidence>
<feature type="region of interest" description="Disordered" evidence="12">
    <location>
        <begin position="321"/>
        <end position="351"/>
    </location>
</feature>
<keyword evidence="6 10" id="KW-0067">ATP-binding</keyword>
<comment type="similarity">
    <text evidence="1 11">Belongs to the ATP-dependent DNA ligase family.</text>
</comment>
<dbReference type="Gene3D" id="3.60.15.10">
    <property type="entry name" value="Ribonuclease Z/Hydroxyacylglutathione hydrolase-like"/>
    <property type="match status" value="1"/>
</dbReference>
<dbReference type="InterPro" id="IPR012309">
    <property type="entry name" value="DNA_ligase_ATP-dep_C"/>
</dbReference>
<accession>A0ABP0TIL2</accession>
<keyword evidence="8" id="KW-0539">Nucleus</keyword>
<feature type="region of interest" description="Disordered" evidence="12">
    <location>
        <begin position="864"/>
        <end position="900"/>
    </location>
</feature>
<dbReference type="Pfam" id="PF01068">
    <property type="entry name" value="DNA_ligase_A_M"/>
    <property type="match status" value="1"/>
</dbReference>
<dbReference type="InterPro" id="IPR012308">
    <property type="entry name" value="DNA_ligase_ATP-dep_N"/>
</dbReference>
<evidence type="ECO:0000313" key="14">
    <source>
        <dbReference type="EMBL" id="CAK9197550.1"/>
    </source>
</evidence>
<dbReference type="Gene3D" id="3.30.470.30">
    <property type="entry name" value="DNA ligase/mRNA capping enzyme"/>
    <property type="match status" value="1"/>
</dbReference>
<dbReference type="InterPro" id="IPR012310">
    <property type="entry name" value="DNA_ligase_ATP-dep_cent"/>
</dbReference>
<dbReference type="SUPFAM" id="SSF50249">
    <property type="entry name" value="Nucleic acid-binding proteins"/>
    <property type="match status" value="1"/>
</dbReference>
<dbReference type="InterPro" id="IPR012340">
    <property type="entry name" value="NA-bd_OB-fold"/>
</dbReference>
<feature type="compositionally biased region" description="Acidic residues" evidence="12">
    <location>
        <begin position="328"/>
        <end position="344"/>
    </location>
</feature>
<keyword evidence="10" id="KW-0233">DNA recombination</keyword>
<evidence type="ECO:0000256" key="5">
    <source>
        <dbReference type="ARBA" id="ARBA00022763"/>
    </source>
</evidence>
<dbReference type="CDD" id="cd07900">
    <property type="entry name" value="Adenylation_DNA_ligase_I_Euk"/>
    <property type="match status" value="1"/>
</dbReference>
<dbReference type="EC" id="6.5.1.1" evidence="10"/>
<dbReference type="Pfam" id="PF07522">
    <property type="entry name" value="DRMBL"/>
    <property type="match status" value="1"/>
</dbReference>
<dbReference type="Gene3D" id="3.40.50.12650">
    <property type="match status" value="1"/>
</dbReference>